<keyword evidence="2" id="KW-0812">Transmembrane</keyword>
<proteinExistence type="predicted"/>
<reference evidence="3 4" key="1">
    <citation type="submission" date="2019-03" db="EMBL/GenBank/DDBJ databases">
        <title>Draft genome sequences of novel Actinobacteria.</title>
        <authorList>
            <person name="Sahin N."/>
            <person name="Ay H."/>
            <person name="Saygin H."/>
        </authorList>
    </citation>
    <scope>NUCLEOTIDE SEQUENCE [LARGE SCALE GENOMIC DNA]</scope>
    <source>
        <strain evidence="3 4">JCM 30547</strain>
    </source>
</reference>
<protein>
    <submittedName>
        <fullName evidence="3">Uncharacterized protein</fullName>
    </submittedName>
</protein>
<accession>A0A4R4PNT7</accession>
<feature type="transmembrane region" description="Helical" evidence="2">
    <location>
        <begin position="33"/>
        <end position="54"/>
    </location>
</feature>
<evidence type="ECO:0000313" key="3">
    <source>
        <dbReference type="EMBL" id="TDC23891.1"/>
    </source>
</evidence>
<dbReference type="AlphaFoldDB" id="A0A4R4PNT7"/>
<organism evidence="3 4">
    <name type="scientific">Kribbella albertanoniae</name>
    <dbReference type="NCBI Taxonomy" id="1266829"/>
    <lineage>
        <taxon>Bacteria</taxon>
        <taxon>Bacillati</taxon>
        <taxon>Actinomycetota</taxon>
        <taxon>Actinomycetes</taxon>
        <taxon>Propionibacteriales</taxon>
        <taxon>Kribbellaceae</taxon>
        <taxon>Kribbella</taxon>
    </lineage>
</organism>
<evidence type="ECO:0000256" key="2">
    <source>
        <dbReference type="SAM" id="Phobius"/>
    </source>
</evidence>
<keyword evidence="2" id="KW-0472">Membrane</keyword>
<dbReference type="Proteomes" id="UP000295075">
    <property type="component" value="Unassembled WGS sequence"/>
</dbReference>
<keyword evidence="2" id="KW-1133">Transmembrane helix</keyword>
<gene>
    <name evidence="3" type="ORF">E1261_27375</name>
</gene>
<dbReference type="OrthoDB" id="3831528at2"/>
<comment type="caution">
    <text evidence="3">The sequence shown here is derived from an EMBL/GenBank/DDBJ whole genome shotgun (WGS) entry which is preliminary data.</text>
</comment>
<feature type="region of interest" description="Disordered" evidence="1">
    <location>
        <begin position="1"/>
        <end position="28"/>
    </location>
</feature>
<dbReference type="RefSeq" id="WP_132411430.1">
    <property type="nucleotide sequence ID" value="NZ_SMKA01000153.1"/>
</dbReference>
<evidence type="ECO:0000256" key="1">
    <source>
        <dbReference type="SAM" id="MobiDB-lite"/>
    </source>
</evidence>
<evidence type="ECO:0000313" key="4">
    <source>
        <dbReference type="Proteomes" id="UP000295075"/>
    </source>
</evidence>
<keyword evidence="4" id="KW-1185">Reference proteome</keyword>
<name>A0A4R4PNT7_9ACTN</name>
<sequence>MTAQNNSGPERPEPNGDNVDPLGPIHLPKRSKVGARAMALVGTIGLSSIGAAVINTEPGWPFTTIEH</sequence>
<dbReference type="EMBL" id="SMKA01000153">
    <property type="protein sequence ID" value="TDC23891.1"/>
    <property type="molecule type" value="Genomic_DNA"/>
</dbReference>